<feature type="transmembrane region" description="Helical" evidence="1">
    <location>
        <begin position="64"/>
        <end position="89"/>
    </location>
</feature>
<dbReference type="PANTHER" id="PTHR45138">
    <property type="entry name" value="REGULATORY COMPONENTS OF SENSORY TRANSDUCTION SYSTEM"/>
    <property type="match status" value="1"/>
</dbReference>
<keyword evidence="1" id="KW-0472">Membrane</keyword>
<dbReference type="FunFam" id="3.30.70.270:FF:000001">
    <property type="entry name" value="Diguanylate cyclase domain protein"/>
    <property type="match status" value="1"/>
</dbReference>
<keyword evidence="3" id="KW-0808">Transferase</keyword>
<name>A0A0N8NTN5_9CLOT</name>
<organism evidence="3 4">
    <name type="scientific">Oxobacter pfennigii</name>
    <dbReference type="NCBI Taxonomy" id="36849"/>
    <lineage>
        <taxon>Bacteria</taxon>
        <taxon>Bacillati</taxon>
        <taxon>Bacillota</taxon>
        <taxon>Clostridia</taxon>
        <taxon>Eubacteriales</taxon>
        <taxon>Clostridiaceae</taxon>
        <taxon>Oxobacter</taxon>
    </lineage>
</organism>
<feature type="domain" description="GGDEF" evidence="2">
    <location>
        <begin position="255"/>
        <end position="388"/>
    </location>
</feature>
<dbReference type="STRING" id="36849.OXPF_12210"/>
<dbReference type="OrthoDB" id="9805474at2"/>
<comment type="caution">
    <text evidence="3">The sequence shown here is derived from an EMBL/GenBank/DDBJ whole genome shotgun (WGS) entry which is preliminary data.</text>
</comment>
<feature type="transmembrane region" description="Helical" evidence="1">
    <location>
        <begin position="157"/>
        <end position="176"/>
    </location>
</feature>
<dbReference type="PATRIC" id="fig|36849.3.peg.1301"/>
<feature type="transmembrane region" description="Helical" evidence="1">
    <location>
        <begin position="196"/>
        <end position="213"/>
    </location>
</feature>
<keyword evidence="1" id="KW-0812">Transmembrane</keyword>
<evidence type="ECO:0000313" key="3">
    <source>
        <dbReference type="EMBL" id="KPU45328.1"/>
    </source>
</evidence>
<dbReference type="InterPro" id="IPR000160">
    <property type="entry name" value="GGDEF_dom"/>
</dbReference>
<dbReference type="InterPro" id="IPR050469">
    <property type="entry name" value="Diguanylate_Cyclase"/>
</dbReference>
<dbReference type="PANTHER" id="PTHR45138:SF9">
    <property type="entry name" value="DIGUANYLATE CYCLASE DGCM-RELATED"/>
    <property type="match status" value="1"/>
</dbReference>
<feature type="transmembrane region" description="Helical" evidence="1">
    <location>
        <begin position="101"/>
        <end position="120"/>
    </location>
</feature>
<dbReference type="GO" id="GO:1902201">
    <property type="term" value="P:negative regulation of bacterial-type flagellum-dependent cell motility"/>
    <property type="evidence" value="ECO:0007669"/>
    <property type="project" value="TreeGrafter"/>
</dbReference>
<dbReference type="GO" id="GO:0043709">
    <property type="term" value="P:cell adhesion involved in single-species biofilm formation"/>
    <property type="evidence" value="ECO:0007669"/>
    <property type="project" value="TreeGrafter"/>
</dbReference>
<evidence type="ECO:0000256" key="1">
    <source>
        <dbReference type="SAM" id="Phobius"/>
    </source>
</evidence>
<dbReference type="Gene3D" id="3.30.70.270">
    <property type="match status" value="1"/>
</dbReference>
<dbReference type="GO" id="GO:0052621">
    <property type="term" value="F:diguanylate cyclase activity"/>
    <property type="evidence" value="ECO:0007669"/>
    <property type="project" value="UniProtKB-EC"/>
</dbReference>
<evidence type="ECO:0000259" key="2">
    <source>
        <dbReference type="PROSITE" id="PS50887"/>
    </source>
</evidence>
<accession>A0A0N8NTN5</accession>
<dbReference type="CDD" id="cd01949">
    <property type="entry name" value="GGDEF"/>
    <property type="match status" value="1"/>
</dbReference>
<dbReference type="EC" id="2.7.7.65" evidence="3"/>
<dbReference type="RefSeq" id="WP_054874311.1">
    <property type="nucleotide sequence ID" value="NZ_LKET01000026.1"/>
</dbReference>
<dbReference type="SMART" id="SM00267">
    <property type="entry name" value="GGDEF"/>
    <property type="match status" value="1"/>
</dbReference>
<reference evidence="3 4" key="1">
    <citation type="submission" date="2015-09" db="EMBL/GenBank/DDBJ databases">
        <title>Genome sequence of Oxobacter pfennigii DSM 3222.</title>
        <authorList>
            <person name="Poehlein A."/>
            <person name="Bengelsdorf F.R."/>
            <person name="Schiel-Bengelsdorf B."/>
            <person name="Duerre P."/>
            <person name="Daniel R."/>
        </authorList>
    </citation>
    <scope>NUCLEOTIDE SEQUENCE [LARGE SCALE GENOMIC DNA]</scope>
    <source>
        <strain evidence="3 4">DSM 3222</strain>
    </source>
</reference>
<dbReference type="Pfam" id="PF00990">
    <property type="entry name" value="GGDEF"/>
    <property type="match status" value="1"/>
</dbReference>
<dbReference type="Proteomes" id="UP000050326">
    <property type="component" value="Unassembled WGS sequence"/>
</dbReference>
<keyword evidence="3" id="KW-0548">Nucleotidyltransferase</keyword>
<dbReference type="NCBIfam" id="TIGR00254">
    <property type="entry name" value="GGDEF"/>
    <property type="match status" value="1"/>
</dbReference>
<feature type="transmembrane region" description="Helical" evidence="1">
    <location>
        <begin position="39"/>
        <end position="58"/>
    </location>
</feature>
<dbReference type="AlphaFoldDB" id="A0A0N8NTN5"/>
<dbReference type="SUPFAM" id="SSF55073">
    <property type="entry name" value="Nucleotide cyclase"/>
    <property type="match status" value="1"/>
</dbReference>
<proteinExistence type="predicted"/>
<dbReference type="InterPro" id="IPR043128">
    <property type="entry name" value="Rev_trsase/Diguanyl_cyclase"/>
</dbReference>
<dbReference type="PROSITE" id="PS50887">
    <property type="entry name" value="GGDEF"/>
    <property type="match status" value="1"/>
</dbReference>
<sequence length="390" mass="44242">MNVFNIDMGTLLIVLVLGHILTGILIISYTVRHNKEKSVNIFLLSKLFQSVAWIMLGFKDAIPYIIWISISNSILFIGAALELIAFLTLVNSYNKAIKRNYNILILICIATFNAITIYSTPENIRIVFASTITVILISFPAYKLFRHKNPSVLQKVIASFYSITMVSFLFRAYMALTSAHDMTLWSTNIFNTGSFLLLYLVMLVGSIGFILLAKEKLDVELVKAASLDELTDIFNRRTFILRAKEFISLFARKKEQISYLLIDIDNFKRINDVYGHYIGDIVLKEFAGAIKAQLRVYDLFGRYGGEEFAILLPGTNEKDSIEVAERLRKTIENTPVSINPEIKYTISIGAVTLTPDSKTNVDMLYKISDNALYMAKMQGRNRVVRFQNAV</sequence>
<dbReference type="InterPro" id="IPR029787">
    <property type="entry name" value="Nucleotide_cyclase"/>
</dbReference>
<evidence type="ECO:0000313" key="4">
    <source>
        <dbReference type="Proteomes" id="UP000050326"/>
    </source>
</evidence>
<protein>
    <submittedName>
        <fullName evidence="3">Putative diguanylate cyclase YcdT</fullName>
        <ecNumber evidence="3">2.7.7.65</ecNumber>
    </submittedName>
</protein>
<feature type="transmembrane region" description="Helical" evidence="1">
    <location>
        <begin position="6"/>
        <end position="27"/>
    </location>
</feature>
<dbReference type="EMBL" id="LKET01000026">
    <property type="protein sequence ID" value="KPU45328.1"/>
    <property type="molecule type" value="Genomic_DNA"/>
</dbReference>
<dbReference type="GO" id="GO:0005886">
    <property type="term" value="C:plasma membrane"/>
    <property type="evidence" value="ECO:0007669"/>
    <property type="project" value="TreeGrafter"/>
</dbReference>
<gene>
    <name evidence="3" type="primary">ycdT_1</name>
    <name evidence="3" type="ORF">OXPF_12210</name>
</gene>
<keyword evidence="1" id="KW-1133">Transmembrane helix</keyword>
<keyword evidence="4" id="KW-1185">Reference proteome</keyword>
<feature type="transmembrane region" description="Helical" evidence="1">
    <location>
        <begin position="126"/>
        <end position="145"/>
    </location>
</feature>